<evidence type="ECO:0000259" key="5">
    <source>
        <dbReference type="PROSITE" id="PS51184"/>
    </source>
</evidence>
<dbReference type="EMBL" id="JAOVZQ010000001">
    <property type="protein sequence ID" value="MCY0096410.1"/>
    <property type="molecule type" value="Genomic_DNA"/>
</dbReference>
<dbReference type="InterPro" id="IPR039994">
    <property type="entry name" value="NO66-like"/>
</dbReference>
<dbReference type="PANTHER" id="PTHR13096:SF9">
    <property type="entry name" value="BIFUNCTIONAL LYSINE-SPECIFIC DEMETHYLASE AND HISTIDYL-HYDROXYLASE"/>
    <property type="match status" value="1"/>
</dbReference>
<protein>
    <submittedName>
        <fullName evidence="6">Cupin domain-containing protein</fullName>
    </submittedName>
</protein>
<comment type="caution">
    <text evidence="6">The sequence shown here is derived from an EMBL/GenBank/DDBJ whole genome shotgun (WGS) entry which is preliminary data.</text>
</comment>
<gene>
    <name evidence="6" type="ORF">OEG82_20695</name>
</gene>
<feature type="domain" description="JmjC" evidence="5">
    <location>
        <begin position="114"/>
        <end position="245"/>
    </location>
</feature>
<feature type="region of interest" description="Disordered" evidence="4">
    <location>
        <begin position="320"/>
        <end position="351"/>
    </location>
</feature>
<evidence type="ECO:0000313" key="6">
    <source>
        <dbReference type="EMBL" id="MCY0096410.1"/>
    </source>
</evidence>
<proteinExistence type="predicted"/>
<evidence type="ECO:0000313" key="7">
    <source>
        <dbReference type="Proteomes" id="UP001081283"/>
    </source>
</evidence>
<evidence type="ECO:0000256" key="2">
    <source>
        <dbReference type="ARBA" id="ARBA00022723"/>
    </source>
</evidence>
<dbReference type="Pfam" id="PF08007">
    <property type="entry name" value="JmjC_2"/>
    <property type="match status" value="1"/>
</dbReference>
<keyword evidence="7" id="KW-1185">Reference proteome</keyword>
<dbReference type="SUPFAM" id="SSF51197">
    <property type="entry name" value="Clavaminate synthase-like"/>
    <property type="match status" value="1"/>
</dbReference>
<evidence type="ECO:0000256" key="3">
    <source>
        <dbReference type="ARBA" id="ARBA00023004"/>
    </source>
</evidence>
<dbReference type="PROSITE" id="PS51184">
    <property type="entry name" value="JMJC"/>
    <property type="match status" value="1"/>
</dbReference>
<keyword evidence="2" id="KW-0479">Metal-binding</keyword>
<dbReference type="Proteomes" id="UP001081283">
    <property type="component" value="Unassembled WGS sequence"/>
</dbReference>
<organism evidence="6 7">
    <name type="scientific">Hoeflea ulvae</name>
    <dbReference type="NCBI Taxonomy" id="2983764"/>
    <lineage>
        <taxon>Bacteria</taxon>
        <taxon>Pseudomonadati</taxon>
        <taxon>Pseudomonadota</taxon>
        <taxon>Alphaproteobacteria</taxon>
        <taxon>Hyphomicrobiales</taxon>
        <taxon>Rhizobiaceae</taxon>
        <taxon>Hoeflea</taxon>
    </lineage>
</organism>
<dbReference type="InterPro" id="IPR003347">
    <property type="entry name" value="JmjC_dom"/>
</dbReference>
<comment type="cofactor">
    <cofactor evidence="1">
        <name>Fe(2+)</name>
        <dbReference type="ChEBI" id="CHEBI:29033"/>
    </cofactor>
</comment>
<dbReference type="RefSeq" id="WP_267614238.1">
    <property type="nucleotide sequence ID" value="NZ_JAOVZQ010000001.1"/>
</dbReference>
<name>A0ABT3YKI7_9HYPH</name>
<evidence type="ECO:0000256" key="1">
    <source>
        <dbReference type="ARBA" id="ARBA00001954"/>
    </source>
</evidence>
<evidence type="ECO:0000256" key="4">
    <source>
        <dbReference type="SAM" id="MobiDB-lite"/>
    </source>
</evidence>
<accession>A0ABT3YKI7</accession>
<dbReference type="PANTHER" id="PTHR13096">
    <property type="entry name" value="MINA53 MYC INDUCED NUCLEAR ANTIGEN"/>
    <property type="match status" value="1"/>
</dbReference>
<reference evidence="6" key="1">
    <citation type="submission" date="2022-10" db="EMBL/GenBank/DDBJ databases">
        <title>Hoeflea sp. J2-29, isolated from marine algae.</title>
        <authorList>
            <person name="Kristyanto S."/>
            <person name="Kim J.M."/>
            <person name="Jeon C.O."/>
        </authorList>
    </citation>
    <scope>NUCLEOTIDE SEQUENCE</scope>
    <source>
        <strain evidence="6">J2-29</strain>
    </source>
</reference>
<keyword evidence="3" id="KW-0408">Iron</keyword>
<dbReference type="Gene3D" id="2.60.120.650">
    <property type="entry name" value="Cupin"/>
    <property type="match status" value="1"/>
</dbReference>
<feature type="region of interest" description="Disordered" evidence="4">
    <location>
        <begin position="67"/>
        <end position="94"/>
    </location>
</feature>
<sequence length="367" mass="39798">MSSRPTDPAVAAQWSLEKLIAPVSAEDFFSTYLERDFLHATPRTGRSLATLFQLGDLEKLISQMQDPDAVRTTGGRGGNKDGPNPSARGGTRMGSLYADYSRGKTIVVNGIHQSWEPVRDLCAALTSDLAMALQCNLYVTPAHAQGLDCHWDGHDVLILQVDGSKDWTLYPMIDTLSAPDDEGKSVSPTAAPLMQLTLRAGDVLYMPRGMPHVARATDETSAHLTIGLIGVTWRDLMQAAVHVAAETRQDMRRVLPPDWLSKGIAGPSLPMAYRQAIAVLADEDVLRRALDLVAAKVISQCARPVQQSVSVARSCGCDHPRHPGDAAIGKSGPLRDRRRGRHPAFSGRTDHQFGQGPVGVRFLCRNA</sequence>